<organism evidence="4 5">
    <name type="scientific">Flavobacterium celericrescens</name>
    <dbReference type="NCBI Taxonomy" id="2709780"/>
    <lineage>
        <taxon>Bacteria</taxon>
        <taxon>Pseudomonadati</taxon>
        <taxon>Bacteroidota</taxon>
        <taxon>Flavobacteriia</taxon>
        <taxon>Flavobacteriales</taxon>
        <taxon>Flavobacteriaceae</taxon>
        <taxon>Flavobacterium</taxon>
    </lineage>
</organism>
<dbReference type="Pfam" id="PF13857">
    <property type="entry name" value="Ank_5"/>
    <property type="match status" value="1"/>
</dbReference>
<feature type="repeat" description="ANK" evidence="3">
    <location>
        <begin position="83"/>
        <end position="115"/>
    </location>
</feature>
<feature type="repeat" description="ANK" evidence="3">
    <location>
        <begin position="51"/>
        <end position="83"/>
    </location>
</feature>
<dbReference type="PANTHER" id="PTHR24171:SF9">
    <property type="entry name" value="ANKYRIN REPEAT DOMAIN-CONTAINING PROTEIN 39"/>
    <property type="match status" value="1"/>
</dbReference>
<gene>
    <name evidence="4" type="ORF">G4L40_07960</name>
</gene>
<dbReference type="Proteomes" id="UP000761423">
    <property type="component" value="Unassembled WGS sequence"/>
</dbReference>
<dbReference type="InterPro" id="IPR002110">
    <property type="entry name" value="Ankyrin_rpt"/>
</dbReference>
<dbReference type="PROSITE" id="PS50297">
    <property type="entry name" value="ANK_REP_REGION"/>
    <property type="match status" value="3"/>
</dbReference>
<dbReference type="SUPFAM" id="SSF48403">
    <property type="entry name" value="Ankyrin repeat"/>
    <property type="match status" value="1"/>
</dbReference>
<sequence length="170" mass="18860">MKYFLLILFFTAFECFSQENKIFTIARKGTVEEAQKCLTEQPNSVNETNLHGFSPLIIACYGGNLDVVSFLIEANANINYVSPEGTALMAATVKGNVAMVQLLLKKGANTDLTNELGISALMYAVQFKNVSIIKLLLEYNANKLLLDKEGKSAFEYAVYTKNDEIINLLK</sequence>
<feature type="repeat" description="ANK" evidence="3">
    <location>
        <begin position="116"/>
        <end position="148"/>
    </location>
</feature>
<dbReference type="RefSeq" id="WP_166236679.1">
    <property type="nucleotide sequence ID" value="NZ_JAAJBV010000005.1"/>
</dbReference>
<keyword evidence="1" id="KW-0677">Repeat</keyword>
<reference evidence="4 5" key="1">
    <citation type="submission" date="2020-02" db="EMBL/GenBank/DDBJ databases">
        <authorList>
            <person name="Chen W.-M."/>
        </authorList>
    </citation>
    <scope>NUCLEOTIDE SEQUENCE [LARGE SCALE GENOMIC DNA]</scope>
    <source>
        <strain evidence="4 5">TWA-26</strain>
    </source>
</reference>
<evidence type="ECO:0000256" key="3">
    <source>
        <dbReference type="PROSITE-ProRule" id="PRU00023"/>
    </source>
</evidence>
<evidence type="ECO:0000313" key="5">
    <source>
        <dbReference type="Proteomes" id="UP000761423"/>
    </source>
</evidence>
<evidence type="ECO:0000256" key="2">
    <source>
        <dbReference type="ARBA" id="ARBA00023043"/>
    </source>
</evidence>
<proteinExistence type="predicted"/>
<dbReference type="SMART" id="SM00248">
    <property type="entry name" value="ANK"/>
    <property type="match status" value="3"/>
</dbReference>
<dbReference type="EMBL" id="JAAJBV010000005">
    <property type="protein sequence ID" value="NHM04637.1"/>
    <property type="molecule type" value="Genomic_DNA"/>
</dbReference>
<dbReference type="InterPro" id="IPR036770">
    <property type="entry name" value="Ankyrin_rpt-contain_sf"/>
</dbReference>
<evidence type="ECO:0000256" key="1">
    <source>
        <dbReference type="ARBA" id="ARBA00022737"/>
    </source>
</evidence>
<accession>A0ABX0IDE8</accession>
<name>A0ABX0IDE8_9FLAO</name>
<evidence type="ECO:0000313" key="4">
    <source>
        <dbReference type="EMBL" id="NHM04637.1"/>
    </source>
</evidence>
<dbReference type="PANTHER" id="PTHR24171">
    <property type="entry name" value="ANKYRIN REPEAT DOMAIN-CONTAINING PROTEIN 39-RELATED"/>
    <property type="match status" value="1"/>
</dbReference>
<protein>
    <submittedName>
        <fullName evidence="4">Ankyrin repeat domain-containing protein</fullName>
    </submittedName>
</protein>
<keyword evidence="2 3" id="KW-0040">ANK repeat</keyword>
<keyword evidence="5" id="KW-1185">Reference proteome</keyword>
<dbReference type="PROSITE" id="PS50088">
    <property type="entry name" value="ANK_REPEAT"/>
    <property type="match status" value="3"/>
</dbReference>
<dbReference type="Pfam" id="PF12796">
    <property type="entry name" value="Ank_2"/>
    <property type="match status" value="1"/>
</dbReference>
<dbReference type="Gene3D" id="1.25.40.20">
    <property type="entry name" value="Ankyrin repeat-containing domain"/>
    <property type="match status" value="1"/>
</dbReference>
<comment type="caution">
    <text evidence="4">The sequence shown here is derived from an EMBL/GenBank/DDBJ whole genome shotgun (WGS) entry which is preliminary data.</text>
</comment>